<reference evidence="1 2" key="1">
    <citation type="submission" date="2019-02" db="EMBL/GenBank/DDBJ databases">
        <title>Opniocepnalus argus genome.</title>
        <authorList>
            <person name="Zhou C."/>
            <person name="Xiao S."/>
        </authorList>
    </citation>
    <scope>NUCLEOTIDE SEQUENCE [LARGE SCALE GENOMIC DNA]</scope>
    <source>
        <strain evidence="1">OARG1902GOOAL</strain>
        <tissue evidence="1">Muscle</tissue>
    </source>
</reference>
<sequence length="53" mass="6071">MLKLRHFTISWKISAHFEFDGSNTSHKSWKGDVYYCVASPLLLTTVCKHLGSE</sequence>
<keyword evidence="2" id="KW-1185">Reference proteome</keyword>
<evidence type="ECO:0000313" key="2">
    <source>
        <dbReference type="Proteomes" id="UP000503349"/>
    </source>
</evidence>
<dbReference type="Proteomes" id="UP000503349">
    <property type="component" value="Chromosome 20"/>
</dbReference>
<reference evidence="2" key="2">
    <citation type="submission" date="2019-02" db="EMBL/GenBank/DDBJ databases">
        <title>Opniocepnalus argus Var Kimnra genome.</title>
        <authorList>
            <person name="Zhou C."/>
            <person name="Xiao S."/>
        </authorList>
    </citation>
    <scope>NUCLEOTIDE SEQUENCE [LARGE SCALE GENOMIC DNA]</scope>
</reference>
<protein>
    <submittedName>
        <fullName evidence="1">Uncharacterized protein</fullName>
    </submittedName>
</protein>
<proteinExistence type="predicted"/>
<gene>
    <name evidence="1" type="ORF">EXN66_Car020123</name>
</gene>
<accession>A0A6G1QPM4</accession>
<name>A0A6G1QPM4_CHAAH</name>
<organism evidence="1 2">
    <name type="scientific">Channa argus</name>
    <name type="common">Northern snakehead</name>
    <name type="synonym">Ophicephalus argus</name>
    <dbReference type="NCBI Taxonomy" id="215402"/>
    <lineage>
        <taxon>Eukaryota</taxon>
        <taxon>Metazoa</taxon>
        <taxon>Chordata</taxon>
        <taxon>Craniata</taxon>
        <taxon>Vertebrata</taxon>
        <taxon>Euteleostomi</taxon>
        <taxon>Actinopterygii</taxon>
        <taxon>Neopterygii</taxon>
        <taxon>Teleostei</taxon>
        <taxon>Neoteleostei</taxon>
        <taxon>Acanthomorphata</taxon>
        <taxon>Anabantaria</taxon>
        <taxon>Anabantiformes</taxon>
        <taxon>Channoidei</taxon>
        <taxon>Channidae</taxon>
        <taxon>Channa</taxon>
    </lineage>
</organism>
<dbReference type="AlphaFoldDB" id="A0A6G1QPM4"/>
<evidence type="ECO:0000313" key="1">
    <source>
        <dbReference type="EMBL" id="KAF3704434.1"/>
    </source>
</evidence>
<dbReference type="EMBL" id="CM015731">
    <property type="protein sequence ID" value="KAF3704434.1"/>
    <property type="molecule type" value="Genomic_DNA"/>
</dbReference>